<evidence type="ECO:0000256" key="1">
    <source>
        <dbReference type="SAM" id="MobiDB-lite"/>
    </source>
</evidence>
<reference evidence="2" key="1">
    <citation type="submission" date="2021-02" db="EMBL/GenBank/DDBJ databases">
        <authorList>
            <person name="Syme A R."/>
            <person name="Syme A R."/>
            <person name="Moolhuijzen P."/>
        </authorList>
    </citation>
    <scope>NUCLEOTIDE SEQUENCE</scope>
    <source>
        <strain evidence="2">W1-1</strain>
    </source>
</reference>
<name>A0A6S6VYQ5_9PLEO</name>
<protein>
    <submittedName>
        <fullName evidence="2">Uncharacterized protein</fullName>
    </submittedName>
</protein>
<evidence type="ECO:0000313" key="3">
    <source>
        <dbReference type="Proteomes" id="UP000472372"/>
    </source>
</evidence>
<accession>A0A6S6VYQ5</accession>
<dbReference type="AlphaFoldDB" id="A0A6S6VYQ5"/>
<feature type="region of interest" description="Disordered" evidence="1">
    <location>
        <begin position="1"/>
        <end position="59"/>
    </location>
</feature>
<dbReference type="EMBL" id="HG992979">
    <property type="protein sequence ID" value="CAE7027589.1"/>
    <property type="molecule type" value="Genomic_DNA"/>
</dbReference>
<feature type="compositionally biased region" description="Basic residues" evidence="1">
    <location>
        <begin position="36"/>
        <end position="59"/>
    </location>
</feature>
<sequence>MQHGEPSASPSRGRSLIPRTPTHSPDRPTTSSNTRSRSRATPRRTRSHRSRSPQNRRRLSTTLSEDFEFWRQHDMLLVSNRNLAQELQGHIDRLKSRFEDDQLNTMSRLKFYSIEEKIKELSSANHLIQKTWNLYYWIRDEGKAKRTESPMDTLPASESMYAFAIGVKGDLPVSPLRGLDSLNRMLKDKWRIVAKLDPQEKMGAPPKDSISVNF</sequence>
<organism evidence="2 3">
    <name type="scientific">Pyrenophora teres f. teres</name>
    <dbReference type="NCBI Taxonomy" id="97479"/>
    <lineage>
        <taxon>Eukaryota</taxon>
        <taxon>Fungi</taxon>
        <taxon>Dikarya</taxon>
        <taxon>Ascomycota</taxon>
        <taxon>Pezizomycotina</taxon>
        <taxon>Dothideomycetes</taxon>
        <taxon>Pleosporomycetidae</taxon>
        <taxon>Pleosporales</taxon>
        <taxon>Pleosporineae</taxon>
        <taxon>Pleosporaceae</taxon>
        <taxon>Pyrenophora</taxon>
    </lineage>
</organism>
<proteinExistence type="predicted"/>
<evidence type="ECO:0000313" key="2">
    <source>
        <dbReference type="EMBL" id="CAE7027589.1"/>
    </source>
</evidence>
<gene>
    <name evidence="2" type="ORF">PTTW11_04273</name>
</gene>
<dbReference type="Proteomes" id="UP000472372">
    <property type="component" value="Chromosome 3"/>
</dbReference>